<evidence type="ECO:0000259" key="1">
    <source>
        <dbReference type="Pfam" id="PF23221"/>
    </source>
</evidence>
<dbReference type="Gene3D" id="1.25.10.10">
    <property type="entry name" value="Leucine-rich Repeat Variant"/>
    <property type="match status" value="1"/>
</dbReference>
<dbReference type="Pfam" id="PF23221">
    <property type="entry name" value="HEAT_MROH2B_1st"/>
    <property type="match status" value="1"/>
</dbReference>
<dbReference type="EMBL" id="JACEIK010001381">
    <property type="protein sequence ID" value="MCD7468895.1"/>
    <property type="molecule type" value="Genomic_DNA"/>
</dbReference>
<proteinExistence type="predicted"/>
<dbReference type="InterPro" id="IPR016024">
    <property type="entry name" value="ARM-type_fold"/>
</dbReference>
<evidence type="ECO:0000313" key="3">
    <source>
        <dbReference type="Proteomes" id="UP000823775"/>
    </source>
</evidence>
<name>A0ABS8TDB5_DATST</name>
<protein>
    <submittedName>
        <fullName evidence="2">Protein SHOOT GRAVITROPISM 6</fullName>
    </submittedName>
</protein>
<reference evidence="2 3" key="1">
    <citation type="journal article" date="2021" name="BMC Genomics">
        <title>Datura genome reveals duplications of psychoactive alkaloid biosynthetic genes and high mutation rate following tissue culture.</title>
        <authorList>
            <person name="Rajewski A."/>
            <person name="Carter-House D."/>
            <person name="Stajich J."/>
            <person name="Litt A."/>
        </authorList>
    </citation>
    <scope>NUCLEOTIDE SEQUENCE [LARGE SCALE GENOMIC DNA]</scope>
    <source>
        <strain evidence="2">AR-01</strain>
    </source>
</reference>
<dbReference type="SUPFAM" id="SSF48371">
    <property type="entry name" value="ARM repeat"/>
    <property type="match status" value="1"/>
</dbReference>
<feature type="domain" description="MROH2B-like N-terminal HEAT-repeats" evidence="1">
    <location>
        <begin position="45"/>
        <end position="240"/>
    </location>
</feature>
<gene>
    <name evidence="2" type="primary">SGR6_2</name>
    <name evidence="2" type="ORF">HAX54_007442</name>
</gene>
<dbReference type="PANTHER" id="PTHR23120:SF0">
    <property type="entry name" value="MAESTRO HEAT-LIKE REPEAT FAMILY MEMBER 1"/>
    <property type="match status" value="1"/>
</dbReference>
<accession>A0ABS8TDB5</accession>
<dbReference type="InterPro" id="IPR045206">
    <property type="entry name" value="Maestro_heat-like_prot"/>
</dbReference>
<dbReference type="Proteomes" id="UP000823775">
    <property type="component" value="Unassembled WGS sequence"/>
</dbReference>
<feature type="non-terminal residue" evidence="2">
    <location>
        <position position="240"/>
    </location>
</feature>
<keyword evidence="3" id="KW-1185">Reference proteome</keyword>
<dbReference type="PANTHER" id="PTHR23120">
    <property type="entry name" value="MAESTRO-RELATED HEAT DOMAIN-CONTAINING"/>
    <property type="match status" value="1"/>
</dbReference>
<sequence length="240" mass="25926">MASSSSGNSVPAAEAVQVLVSSLADDSPIVREASMAALKEITFLNPLLVLDCCLTVSRGGRRRFGNIAGLFQVMSVAIQSLDKGDVDHNYLAKLAKIATSEVISTKELNADWQRAAAGVLVSIGSHMPDLMMDEIFLHLSGSNSALPAMVQILADFASSDALQFTPHLKGVLARVVPILGNVRDIHRPIFANAFKCWCQSCWQCSIDFSLSSVVDADIMSFLNSAFELLLRVWAISRDLK</sequence>
<organism evidence="2 3">
    <name type="scientific">Datura stramonium</name>
    <name type="common">Jimsonweed</name>
    <name type="synonym">Common thornapple</name>
    <dbReference type="NCBI Taxonomy" id="4076"/>
    <lineage>
        <taxon>Eukaryota</taxon>
        <taxon>Viridiplantae</taxon>
        <taxon>Streptophyta</taxon>
        <taxon>Embryophyta</taxon>
        <taxon>Tracheophyta</taxon>
        <taxon>Spermatophyta</taxon>
        <taxon>Magnoliopsida</taxon>
        <taxon>eudicotyledons</taxon>
        <taxon>Gunneridae</taxon>
        <taxon>Pentapetalae</taxon>
        <taxon>asterids</taxon>
        <taxon>lamiids</taxon>
        <taxon>Solanales</taxon>
        <taxon>Solanaceae</taxon>
        <taxon>Solanoideae</taxon>
        <taxon>Datureae</taxon>
        <taxon>Datura</taxon>
    </lineage>
</organism>
<dbReference type="InterPro" id="IPR011989">
    <property type="entry name" value="ARM-like"/>
</dbReference>
<evidence type="ECO:0000313" key="2">
    <source>
        <dbReference type="EMBL" id="MCD7468895.1"/>
    </source>
</evidence>
<dbReference type="InterPro" id="IPR056282">
    <property type="entry name" value="MROH2B-like_N_HEAT"/>
</dbReference>
<comment type="caution">
    <text evidence="2">The sequence shown here is derived from an EMBL/GenBank/DDBJ whole genome shotgun (WGS) entry which is preliminary data.</text>
</comment>